<dbReference type="GO" id="GO:0015074">
    <property type="term" value="P:DNA integration"/>
    <property type="evidence" value="ECO:0007669"/>
    <property type="project" value="InterPro"/>
</dbReference>
<keyword evidence="3" id="KW-1185">Reference proteome</keyword>
<dbReference type="InterPro" id="IPR036397">
    <property type="entry name" value="RNaseH_sf"/>
</dbReference>
<dbReference type="PATRIC" id="fig|1562970.3.peg.1514"/>
<organism evidence="2 3">
    <name type="scientific">Fermentimonas caenicola</name>
    <dbReference type="NCBI Taxonomy" id="1562970"/>
    <lineage>
        <taxon>Bacteria</taxon>
        <taxon>Pseudomonadati</taxon>
        <taxon>Bacteroidota</taxon>
        <taxon>Bacteroidia</taxon>
        <taxon>Bacteroidales</taxon>
        <taxon>Dysgonomonadaceae</taxon>
        <taxon>Fermentimonas</taxon>
    </lineage>
</organism>
<evidence type="ECO:0000259" key="1">
    <source>
        <dbReference type="PROSITE" id="PS50994"/>
    </source>
</evidence>
<accession>A0A098C027</accession>
<dbReference type="NCBIfam" id="NF033546">
    <property type="entry name" value="transpos_IS21"/>
    <property type="match status" value="1"/>
</dbReference>
<name>A0A098C027_9BACT</name>
<dbReference type="STRING" id="1562970.ING2E5B_1526"/>
<sequence length="521" mass="60626">MTETSKLKKYLMWNKVNELFLSGLNKTQIGQCVGLHRQTISKYLSMTEEDFIASVSYDRHYGHKLDSYESYVVSELRRWPFLSAPQIHDRLKEHFSDLPLVTPKTVFNFVNRLRLTHNLPKESEKSIRPYEKQPETAYGLYAQCDFGERWMRTSDGQSCKVYFFAMSLSRSRYKFIYFSRTPFTTALAVYAHELGFKYFRGVPHKIVYDQDKLFLVKENLGDLMLTSGFRALVREHGFEAVFCHKSDPQSKGKIENVVKYVKYNFLRCREFTHIDLLNKEVLGWLERTANGTEHHGIRRVPTEEFEIEKPYLMPYNGVPKAPVENLAPHHVRKDNVINYRGNYYTVPTGTYRGHQTLVYLEEKDGRLYIYSHETGKRLADHELSSNKGRLISNTSHRRDREASLDDYEASVRKELPESAAIDAYLSRLRVHKARNYRDNLQFIARRHKAYSEGILSEAFSKCLEAGVFNGCSLMEVAETLRIQSGESLIELRQETTPLPQVDTCAMLPDKTDISTFNTLFV</sequence>
<protein>
    <submittedName>
        <fullName evidence="2">Transposase for insertion sequence element IS21-like</fullName>
    </submittedName>
</protein>
<dbReference type="InterPro" id="IPR001584">
    <property type="entry name" value="Integrase_cat-core"/>
</dbReference>
<proteinExistence type="predicted"/>
<evidence type="ECO:0000313" key="2">
    <source>
        <dbReference type="EMBL" id="CEA16274.1"/>
    </source>
</evidence>
<dbReference type="PROSITE" id="PS50994">
    <property type="entry name" value="INTEGRASE"/>
    <property type="match status" value="1"/>
</dbReference>
<reference evidence="2 3" key="1">
    <citation type="submission" date="2014-08" db="EMBL/GenBank/DDBJ databases">
        <authorList>
            <person name="Wibberg D."/>
        </authorList>
    </citation>
    <scope>NUCLEOTIDE SEQUENCE [LARGE SCALE GENOMIC DNA]</scope>
    <source>
        <strain evidence="3">ING2-E5B</strain>
    </source>
</reference>
<evidence type="ECO:0000313" key="3">
    <source>
        <dbReference type="Proteomes" id="UP000032417"/>
    </source>
</evidence>
<dbReference type="KEGG" id="pbt:ING2E5B_1526"/>
<dbReference type="AlphaFoldDB" id="A0A098C027"/>
<dbReference type="PANTHER" id="PTHR35004">
    <property type="entry name" value="TRANSPOSASE RV3428C-RELATED"/>
    <property type="match status" value="1"/>
</dbReference>
<dbReference type="EMBL" id="LN515532">
    <property type="protein sequence ID" value="CEA16274.1"/>
    <property type="molecule type" value="Genomic_DNA"/>
</dbReference>
<dbReference type="Proteomes" id="UP000032417">
    <property type="component" value="Chromosome 1"/>
</dbReference>
<dbReference type="GO" id="GO:0003676">
    <property type="term" value="F:nucleic acid binding"/>
    <property type="evidence" value="ECO:0007669"/>
    <property type="project" value="InterPro"/>
</dbReference>
<dbReference type="Gene3D" id="3.30.420.10">
    <property type="entry name" value="Ribonuclease H-like superfamily/Ribonuclease H"/>
    <property type="match status" value="1"/>
</dbReference>
<feature type="domain" description="Integrase catalytic" evidence="1">
    <location>
        <begin position="130"/>
        <end position="309"/>
    </location>
</feature>
<dbReference type="HOGENOM" id="CLU_020626_1_4_10"/>
<dbReference type="SUPFAM" id="SSF53098">
    <property type="entry name" value="Ribonuclease H-like"/>
    <property type="match status" value="1"/>
</dbReference>
<gene>
    <name evidence="2" type="primary">tnpA3</name>
    <name evidence="2" type="ORF">ING2E5B_1526</name>
</gene>
<dbReference type="PANTHER" id="PTHR35004:SF6">
    <property type="entry name" value="TRANSPOSASE"/>
    <property type="match status" value="1"/>
</dbReference>
<dbReference type="InterPro" id="IPR012337">
    <property type="entry name" value="RNaseH-like_sf"/>
</dbReference>